<dbReference type="GO" id="GO:0046677">
    <property type="term" value="P:response to antibiotic"/>
    <property type="evidence" value="ECO:0007669"/>
    <property type="project" value="TreeGrafter"/>
</dbReference>
<dbReference type="RefSeq" id="WP_153502054.1">
    <property type="nucleotide sequence ID" value="NZ_WIRE01000002.1"/>
</dbReference>
<dbReference type="PANTHER" id="PTHR38684:SF1">
    <property type="entry name" value="PROTEIN AMPE"/>
    <property type="match status" value="1"/>
</dbReference>
<dbReference type="InterPro" id="IPR052966">
    <property type="entry name" value="Beta-lactamase_Reg"/>
</dbReference>
<evidence type="ECO:0008006" key="4">
    <source>
        <dbReference type="Google" id="ProtNLM"/>
    </source>
</evidence>
<reference evidence="2 3" key="1">
    <citation type="submission" date="2019-10" db="EMBL/GenBank/DDBJ databases">
        <title>Alcanivorax sp.PA15-N-34 draft genome sequence.</title>
        <authorList>
            <person name="Liao X."/>
            <person name="Shao Z."/>
        </authorList>
    </citation>
    <scope>NUCLEOTIDE SEQUENCE [LARGE SCALE GENOMIC DNA]</scope>
    <source>
        <strain evidence="2 3">PA15-N-34</strain>
    </source>
</reference>
<feature type="transmembrane region" description="Helical" evidence="1">
    <location>
        <begin position="41"/>
        <end position="61"/>
    </location>
</feature>
<dbReference type="InterPro" id="IPR031347">
    <property type="entry name" value="AmpE"/>
</dbReference>
<dbReference type="EMBL" id="WIRE01000002">
    <property type="protein sequence ID" value="MQX54473.1"/>
    <property type="molecule type" value="Genomic_DNA"/>
</dbReference>
<organism evidence="2 3">
    <name type="scientific">Alcanivorax sediminis</name>
    <dbReference type="NCBI Taxonomy" id="2663008"/>
    <lineage>
        <taxon>Bacteria</taxon>
        <taxon>Pseudomonadati</taxon>
        <taxon>Pseudomonadota</taxon>
        <taxon>Gammaproteobacteria</taxon>
        <taxon>Oceanospirillales</taxon>
        <taxon>Alcanivoracaceae</taxon>
        <taxon>Alcanivorax</taxon>
    </lineage>
</organism>
<keyword evidence="1" id="KW-0812">Transmembrane</keyword>
<dbReference type="GO" id="GO:0005886">
    <property type="term" value="C:plasma membrane"/>
    <property type="evidence" value="ECO:0007669"/>
    <property type="project" value="TreeGrafter"/>
</dbReference>
<comment type="caution">
    <text evidence="2">The sequence shown here is derived from an EMBL/GenBank/DDBJ whole genome shotgun (WGS) entry which is preliminary data.</text>
</comment>
<feature type="transmembrane region" description="Helical" evidence="1">
    <location>
        <begin position="144"/>
        <end position="164"/>
    </location>
</feature>
<name>A0A6N7LW38_9GAMM</name>
<accession>A0A6N7LW38</accession>
<protein>
    <recommendedName>
        <fullName evidence="4">AmpE protein</fullName>
    </recommendedName>
</protein>
<feature type="transmembrane region" description="Helical" evidence="1">
    <location>
        <begin position="258"/>
        <end position="276"/>
    </location>
</feature>
<dbReference type="Proteomes" id="UP000469421">
    <property type="component" value="Unassembled WGS sequence"/>
</dbReference>
<dbReference type="PANTHER" id="PTHR38684">
    <property type="entry name" value="PROTEIN AMPE"/>
    <property type="match status" value="1"/>
</dbReference>
<dbReference type="Pfam" id="PF17113">
    <property type="entry name" value="AmpE"/>
    <property type="match status" value="1"/>
</dbReference>
<feature type="transmembrane region" description="Helical" evidence="1">
    <location>
        <begin position="68"/>
        <end position="87"/>
    </location>
</feature>
<evidence type="ECO:0000256" key="1">
    <source>
        <dbReference type="SAM" id="Phobius"/>
    </source>
</evidence>
<gene>
    <name evidence="2" type="ORF">GFN93_14560</name>
</gene>
<proteinExistence type="predicted"/>
<keyword evidence="1" id="KW-0472">Membrane</keyword>
<evidence type="ECO:0000313" key="3">
    <source>
        <dbReference type="Proteomes" id="UP000469421"/>
    </source>
</evidence>
<sequence length="277" mass="31484">MTFLMLILVLGLRRLESDWPHWMINGQRHHAWLQILASRFGNGLLLWCLAIAIPAVLLGLIECWLQGFWGQWLWLLLGSVVLLWLLGGHSEFRQVDELLVRGRMNDPEGFAALAEDEFGVQGDPTEPAVQQALAERILGREQQLFVAIFWLVVFGLPAALVVVLNHSWSQRAERENTRWATTLDHWLSWPAQRLMIFSMALVGDFAAVLDYMRGHWLKLQGAEKHAAIAARVAMDVPEQEVGSPFYQMIAPLESLQGLLLRCMAVWLIMAALWVMLS</sequence>
<keyword evidence="3" id="KW-1185">Reference proteome</keyword>
<keyword evidence="1" id="KW-1133">Transmembrane helix</keyword>
<evidence type="ECO:0000313" key="2">
    <source>
        <dbReference type="EMBL" id="MQX54473.1"/>
    </source>
</evidence>
<dbReference type="AlphaFoldDB" id="A0A6N7LW38"/>